<evidence type="ECO:0000259" key="8">
    <source>
        <dbReference type="Pfam" id="PF00156"/>
    </source>
</evidence>
<gene>
    <name evidence="6" type="primary">pyrE</name>
    <name evidence="9" type="ORF">IAC87_08120</name>
</gene>
<evidence type="ECO:0000256" key="4">
    <source>
        <dbReference type="ARBA" id="ARBA00022679"/>
    </source>
</evidence>
<dbReference type="InterPro" id="IPR023031">
    <property type="entry name" value="OPRT"/>
</dbReference>
<sequence>MEKIEKKVAESLLEIKAVTLSPEKPYTWASGWKSPIYCDNRKILSYPKLRREIAEWIAETVKENFKESDIVAGVATGAIAIGILVAEILEKPFIYVRPKPKDHGTGAMIEGVLPEGAKVVVVEDLISTGNSSLSAVDALRRSGAIVSGMVAIFSYNFPQSREAFENANVELHTLTNYDTLLDMAQSCGYIREEDMELLREWRYSPANWGKNE</sequence>
<dbReference type="InterPro" id="IPR000836">
    <property type="entry name" value="PRTase_dom"/>
</dbReference>
<keyword evidence="7" id="KW-1133">Transmembrane helix</keyword>
<comment type="caution">
    <text evidence="6">Lacks conserved residue(s) required for the propagation of feature annotation.</text>
</comment>
<dbReference type="EC" id="2.4.2.10" evidence="2 6"/>
<name>A0A9D9NQY0_9BACT</name>
<comment type="similarity">
    <text evidence="6">Belongs to the purine/pyrimidine phosphoribosyltransferase family. PyrE subfamily.</text>
</comment>
<dbReference type="AlphaFoldDB" id="A0A9D9NQY0"/>
<dbReference type="PANTHER" id="PTHR19278">
    <property type="entry name" value="OROTATE PHOSPHORIBOSYLTRANSFERASE"/>
    <property type="match status" value="1"/>
</dbReference>
<feature type="binding site" description="in other chain" evidence="6">
    <location>
        <begin position="123"/>
        <end position="131"/>
    </location>
    <ligand>
        <name>5-phospho-alpha-D-ribose 1-diphosphate</name>
        <dbReference type="ChEBI" id="CHEBI:58017"/>
        <note>ligand shared between dimeric partners</note>
    </ligand>
</feature>
<organism evidence="9 10">
    <name type="scientific">Candidatus Merdivivens faecigallinarum</name>
    <dbReference type="NCBI Taxonomy" id="2840871"/>
    <lineage>
        <taxon>Bacteria</taxon>
        <taxon>Pseudomonadati</taxon>
        <taxon>Bacteroidota</taxon>
        <taxon>Bacteroidia</taxon>
        <taxon>Bacteroidales</taxon>
        <taxon>Muribaculaceae</taxon>
        <taxon>Muribaculaceae incertae sedis</taxon>
        <taxon>Candidatus Merdivivens</taxon>
    </lineage>
</organism>
<keyword evidence="6" id="KW-0460">Magnesium</keyword>
<reference evidence="9" key="1">
    <citation type="submission" date="2020-10" db="EMBL/GenBank/DDBJ databases">
        <authorList>
            <person name="Gilroy R."/>
        </authorList>
    </citation>
    <scope>NUCLEOTIDE SEQUENCE</scope>
    <source>
        <strain evidence="9">B3-2255</strain>
    </source>
</reference>
<evidence type="ECO:0000256" key="6">
    <source>
        <dbReference type="HAMAP-Rule" id="MF_01208"/>
    </source>
</evidence>
<feature type="binding site" evidence="6">
    <location>
        <position position="97"/>
    </location>
    <ligand>
        <name>5-phospho-alpha-D-ribose 1-diphosphate</name>
        <dbReference type="ChEBI" id="CHEBI:58017"/>
        <note>ligand shared between dimeric partners</note>
    </ligand>
</feature>
<reference evidence="9" key="2">
    <citation type="journal article" date="2021" name="PeerJ">
        <title>Extensive microbial diversity within the chicken gut microbiome revealed by metagenomics and culture.</title>
        <authorList>
            <person name="Gilroy R."/>
            <person name="Ravi A."/>
            <person name="Getino M."/>
            <person name="Pursley I."/>
            <person name="Horton D.L."/>
            <person name="Alikhan N.F."/>
            <person name="Baker D."/>
            <person name="Gharbi K."/>
            <person name="Hall N."/>
            <person name="Watson M."/>
            <person name="Adriaenssens E.M."/>
            <person name="Foster-Nyarko E."/>
            <person name="Jarju S."/>
            <person name="Secka A."/>
            <person name="Antonio M."/>
            <person name="Oren A."/>
            <person name="Chaudhuri R.R."/>
            <person name="La Ragione R."/>
            <person name="Hildebrand F."/>
            <person name="Pallen M.J."/>
        </authorList>
    </citation>
    <scope>NUCLEOTIDE SEQUENCE</scope>
    <source>
        <strain evidence="9">B3-2255</strain>
    </source>
</reference>
<dbReference type="Gene3D" id="3.40.50.2020">
    <property type="match status" value="1"/>
</dbReference>
<feature type="domain" description="Phosphoribosyltransferase" evidence="8">
    <location>
        <begin position="43"/>
        <end position="145"/>
    </location>
</feature>
<comment type="pathway">
    <text evidence="1 6">Pyrimidine metabolism; UMP biosynthesis via de novo pathway; UMP from orotate: step 1/2.</text>
</comment>
<feature type="binding site" evidence="6">
    <location>
        <position position="103"/>
    </location>
    <ligand>
        <name>5-phospho-alpha-D-ribose 1-diphosphate</name>
        <dbReference type="ChEBI" id="CHEBI:58017"/>
        <note>ligand shared between dimeric partners</note>
    </ligand>
</feature>
<keyword evidence="5 6" id="KW-0665">Pyrimidine biosynthesis</keyword>
<dbReference type="CDD" id="cd06223">
    <property type="entry name" value="PRTases_typeI"/>
    <property type="match status" value="1"/>
</dbReference>
<dbReference type="EMBL" id="JADILY010000172">
    <property type="protein sequence ID" value="MBO8482491.1"/>
    <property type="molecule type" value="Genomic_DNA"/>
</dbReference>
<keyword evidence="7" id="KW-0812">Transmembrane</keyword>
<evidence type="ECO:0000256" key="5">
    <source>
        <dbReference type="ARBA" id="ARBA00022975"/>
    </source>
</evidence>
<comment type="function">
    <text evidence="6">Catalyzes the transfer of a ribosyl phosphate group from 5-phosphoribose 1-diphosphate to orotate, leading to the formation of orotidine monophosphate (OMP).</text>
</comment>
<keyword evidence="3 6" id="KW-0328">Glycosyltransferase</keyword>
<evidence type="ECO:0000256" key="1">
    <source>
        <dbReference type="ARBA" id="ARBA00004889"/>
    </source>
</evidence>
<evidence type="ECO:0000256" key="3">
    <source>
        <dbReference type="ARBA" id="ARBA00022676"/>
    </source>
</evidence>
<evidence type="ECO:0000313" key="9">
    <source>
        <dbReference type="EMBL" id="MBO8482491.1"/>
    </source>
</evidence>
<comment type="cofactor">
    <cofactor evidence="6">
        <name>Mg(2+)</name>
        <dbReference type="ChEBI" id="CHEBI:18420"/>
    </cofactor>
</comment>
<dbReference type="HAMAP" id="MF_01208">
    <property type="entry name" value="PyrE"/>
    <property type="match status" value="1"/>
</dbReference>
<comment type="subunit">
    <text evidence="6">Homodimer.</text>
</comment>
<dbReference type="PANTHER" id="PTHR19278:SF9">
    <property type="entry name" value="URIDINE 5'-MONOPHOSPHATE SYNTHASE"/>
    <property type="match status" value="1"/>
</dbReference>
<dbReference type="NCBIfam" id="TIGR00336">
    <property type="entry name" value="pyrE"/>
    <property type="match status" value="1"/>
</dbReference>
<dbReference type="SUPFAM" id="SSF53271">
    <property type="entry name" value="PRTase-like"/>
    <property type="match status" value="1"/>
</dbReference>
<dbReference type="GO" id="GO:0004588">
    <property type="term" value="F:orotate phosphoribosyltransferase activity"/>
    <property type="evidence" value="ECO:0007669"/>
    <property type="project" value="UniProtKB-UniRule"/>
</dbReference>
<comment type="caution">
    <text evidence="9">The sequence shown here is derived from an EMBL/GenBank/DDBJ whole genome shotgun (WGS) entry which is preliminary data.</text>
</comment>
<feature type="transmembrane region" description="Helical" evidence="7">
    <location>
        <begin position="70"/>
        <end position="89"/>
    </location>
</feature>
<proteinExistence type="inferred from homology"/>
<dbReference type="GO" id="GO:0000287">
    <property type="term" value="F:magnesium ion binding"/>
    <property type="evidence" value="ECO:0007669"/>
    <property type="project" value="UniProtKB-UniRule"/>
</dbReference>
<dbReference type="Pfam" id="PF00156">
    <property type="entry name" value="Pribosyltran"/>
    <property type="match status" value="1"/>
</dbReference>
<keyword evidence="4 6" id="KW-0808">Transferase</keyword>
<dbReference type="InterPro" id="IPR029057">
    <property type="entry name" value="PRTase-like"/>
</dbReference>
<keyword evidence="7" id="KW-0472">Membrane</keyword>
<accession>A0A9D9NQY0</accession>
<evidence type="ECO:0000256" key="2">
    <source>
        <dbReference type="ARBA" id="ARBA00011971"/>
    </source>
</evidence>
<evidence type="ECO:0000256" key="7">
    <source>
        <dbReference type="SAM" id="Phobius"/>
    </source>
</evidence>
<dbReference type="GO" id="GO:0044205">
    <property type="term" value="P:'de novo' UMP biosynthetic process"/>
    <property type="evidence" value="ECO:0007669"/>
    <property type="project" value="UniProtKB-UniRule"/>
</dbReference>
<comment type="catalytic activity">
    <reaction evidence="6">
        <text>orotidine 5'-phosphate + diphosphate = orotate + 5-phospho-alpha-D-ribose 1-diphosphate</text>
        <dbReference type="Rhea" id="RHEA:10380"/>
        <dbReference type="ChEBI" id="CHEBI:30839"/>
        <dbReference type="ChEBI" id="CHEBI:33019"/>
        <dbReference type="ChEBI" id="CHEBI:57538"/>
        <dbReference type="ChEBI" id="CHEBI:58017"/>
        <dbReference type="EC" id="2.4.2.10"/>
    </reaction>
</comment>
<feature type="binding site" evidence="6">
    <location>
        <position position="101"/>
    </location>
    <ligand>
        <name>5-phospho-alpha-D-ribose 1-diphosphate</name>
        <dbReference type="ChEBI" id="CHEBI:58017"/>
        <note>ligand shared between dimeric partners</note>
    </ligand>
</feature>
<dbReference type="Proteomes" id="UP000823772">
    <property type="component" value="Unassembled WGS sequence"/>
</dbReference>
<evidence type="ECO:0000313" key="10">
    <source>
        <dbReference type="Proteomes" id="UP000823772"/>
    </source>
</evidence>
<dbReference type="InterPro" id="IPR004467">
    <property type="entry name" value="Or_phspho_trans_dom"/>
</dbReference>
<dbReference type="GO" id="GO:0019856">
    <property type="term" value="P:pyrimidine nucleobase biosynthetic process"/>
    <property type="evidence" value="ECO:0007669"/>
    <property type="project" value="TreeGrafter"/>
</dbReference>
<protein>
    <recommendedName>
        <fullName evidence="2 6">Orotate phosphoribosyltransferase</fullName>
        <shortName evidence="6">OPRT</shortName>
        <shortName evidence="6">OPRTase</shortName>
        <ecNumber evidence="2 6">2.4.2.10</ecNumber>
    </recommendedName>
</protein>
<feature type="binding site" evidence="6">
    <location>
        <position position="127"/>
    </location>
    <ligand>
        <name>orotate</name>
        <dbReference type="ChEBI" id="CHEBI:30839"/>
    </ligand>
</feature>